<proteinExistence type="predicted"/>
<dbReference type="AlphaFoldDB" id="A0A1F6T813"/>
<accession>A0A1F6T813</accession>
<evidence type="ECO:0000313" key="2">
    <source>
        <dbReference type="Proteomes" id="UP000178379"/>
    </source>
</evidence>
<gene>
    <name evidence="1" type="ORF">A2140_06620</name>
</gene>
<dbReference type="Proteomes" id="UP000178379">
    <property type="component" value="Unassembled WGS sequence"/>
</dbReference>
<reference evidence="1 2" key="1">
    <citation type="journal article" date="2016" name="Nat. Commun.">
        <title>Thousands of microbial genomes shed light on interconnected biogeochemical processes in an aquifer system.</title>
        <authorList>
            <person name="Anantharaman K."/>
            <person name="Brown C.T."/>
            <person name="Hug L.A."/>
            <person name="Sharon I."/>
            <person name="Castelle C.J."/>
            <person name="Probst A.J."/>
            <person name="Thomas B.C."/>
            <person name="Singh A."/>
            <person name="Wilkins M.J."/>
            <person name="Karaoz U."/>
            <person name="Brodie E.L."/>
            <person name="Williams K.H."/>
            <person name="Hubbard S.S."/>
            <person name="Banfield J.F."/>
        </authorList>
    </citation>
    <scope>NUCLEOTIDE SEQUENCE [LARGE SCALE GENOMIC DNA]</scope>
</reference>
<protein>
    <submittedName>
        <fullName evidence="1">Uncharacterized protein</fullName>
    </submittedName>
</protein>
<evidence type="ECO:0000313" key="1">
    <source>
        <dbReference type="EMBL" id="OGI41260.1"/>
    </source>
</evidence>
<name>A0A1F6T813_9PROT</name>
<organism evidence="1 2">
    <name type="scientific">Candidatus Muproteobacteria bacterium RBG_16_62_13</name>
    <dbReference type="NCBI Taxonomy" id="1817756"/>
    <lineage>
        <taxon>Bacteria</taxon>
        <taxon>Pseudomonadati</taxon>
        <taxon>Pseudomonadota</taxon>
        <taxon>Candidatus Muproteobacteria</taxon>
    </lineage>
</organism>
<comment type="caution">
    <text evidence="1">The sequence shown here is derived from an EMBL/GenBank/DDBJ whole genome shotgun (WGS) entry which is preliminary data.</text>
</comment>
<dbReference type="EMBL" id="MFSQ01000023">
    <property type="protein sequence ID" value="OGI41260.1"/>
    <property type="molecule type" value="Genomic_DNA"/>
</dbReference>
<sequence length="77" mass="8432">MERRVEFSIPILEIFEIGMNIAGVYPLPEGQGITITGDGCRQRIVTNNCMDGFTSVEMVDITTGPAMQIIAITILKT</sequence>